<keyword evidence="6" id="KW-1015">Disulfide bond</keyword>
<feature type="signal peptide" evidence="7">
    <location>
        <begin position="1"/>
        <end position="35"/>
    </location>
</feature>
<dbReference type="SUPFAM" id="SSF51445">
    <property type="entry name" value="(Trans)glycosidases"/>
    <property type="match status" value="1"/>
</dbReference>
<comment type="caution">
    <text evidence="8">The sequence shown here is derived from an EMBL/GenBank/DDBJ whole genome shotgun (WGS) entry which is preliminary data.</text>
</comment>
<sequence length="180" mass="19255">MTSASPQLFRMLLGPPFPQLIVLAILLGLIAFSDALNNGVGRTPAMGWNPYNAYLCTTTEAQYRAAAQSLIDLGLKGLGYQYVNLDCGWQGKTRASNGTFTWDAAQIPSGVPALASYVHSLGFKFGMYSDGGVFACDFVGGTAHYLGSLGHEADDAKTFASWGADYLKVQFCPTFYVPGL</sequence>
<feature type="chain" id="PRO_5046695899" description="Alpha-galactosidase" evidence="7">
    <location>
        <begin position="36"/>
        <end position="180"/>
    </location>
</feature>
<dbReference type="Pfam" id="PF16499">
    <property type="entry name" value="Melibiase_2"/>
    <property type="match status" value="1"/>
</dbReference>
<dbReference type="CDD" id="cd14792">
    <property type="entry name" value="GH27"/>
    <property type="match status" value="1"/>
</dbReference>
<protein>
    <recommendedName>
        <fullName evidence="3 6">Alpha-galactosidase</fullName>
        <ecNumber evidence="3 6">3.2.1.22</ecNumber>
    </recommendedName>
    <alternativeName>
        <fullName evidence="6">Melibiase</fullName>
    </alternativeName>
</protein>
<evidence type="ECO:0000256" key="4">
    <source>
        <dbReference type="ARBA" id="ARBA00022801"/>
    </source>
</evidence>
<dbReference type="InterPro" id="IPR017853">
    <property type="entry name" value="GH"/>
</dbReference>
<organism evidence="8 9">
    <name type="scientific">Hohenbuehelia grisea</name>
    <dbReference type="NCBI Taxonomy" id="104357"/>
    <lineage>
        <taxon>Eukaryota</taxon>
        <taxon>Fungi</taxon>
        <taxon>Dikarya</taxon>
        <taxon>Basidiomycota</taxon>
        <taxon>Agaricomycotina</taxon>
        <taxon>Agaricomycetes</taxon>
        <taxon>Agaricomycetidae</taxon>
        <taxon>Agaricales</taxon>
        <taxon>Pleurotineae</taxon>
        <taxon>Pleurotaceae</taxon>
        <taxon>Hohenbuehelia</taxon>
    </lineage>
</organism>
<proteinExistence type="inferred from homology"/>
<name>A0ABR3JVB0_9AGAR</name>
<evidence type="ECO:0000256" key="5">
    <source>
        <dbReference type="ARBA" id="ARBA00023295"/>
    </source>
</evidence>
<keyword evidence="4 6" id="KW-0378">Hydrolase</keyword>
<dbReference type="PANTHER" id="PTHR11452">
    <property type="entry name" value="ALPHA-GALACTOSIDASE/ALPHA-N-ACETYLGALACTOSAMINIDASE"/>
    <property type="match status" value="1"/>
</dbReference>
<accession>A0ABR3JVB0</accession>
<gene>
    <name evidence="8" type="ORF">HGRIS_011502</name>
</gene>
<evidence type="ECO:0000256" key="6">
    <source>
        <dbReference type="RuleBase" id="RU361168"/>
    </source>
</evidence>
<reference evidence="9" key="1">
    <citation type="submission" date="2024-06" db="EMBL/GenBank/DDBJ databases">
        <title>Multi-omics analyses provide insights into the biosynthesis of the anticancer antibiotic pleurotin in Hohenbuehelia grisea.</title>
        <authorList>
            <person name="Weaver J.A."/>
            <person name="Alberti F."/>
        </authorList>
    </citation>
    <scope>NUCLEOTIDE SEQUENCE [LARGE SCALE GENOMIC DNA]</scope>
    <source>
        <strain evidence="9">T-177</strain>
    </source>
</reference>
<dbReference type="PRINTS" id="PR00740">
    <property type="entry name" value="GLHYDRLASE27"/>
</dbReference>
<evidence type="ECO:0000256" key="2">
    <source>
        <dbReference type="ARBA" id="ARBA00009743"/>
    </source>
</evidence>
<evidence type="ECO:0000256" key="7">
    <source>
        <dbReference type="SAM" id="SignalP"/>
    </source>
</evidence>
<comment type="similarity">
    <text evidence="2 6">Belongs to the glycosyl hydrolase 27 family.</text>
</comment>
<dbReference type="Gene3D" id="3.20.20.70">
    <property type="entry name" value="Aldolase class I"/>
    <property type="match status" value="1"/>
</dbReference>
<dbReference type="EC" id="3.2.1.22" evidence="3 6"/>
<dbReference type="PANTHER" id="PTHR11452:SF75">
    <property type="entry name" value="ALPHA-GALACTOSIDASE MEL1"/>
    <property type="match status" value="1"/>
</dbReference>
<keyword evidence="9" id="KW-1185">Reference proteome</keyword>
<comment type="catalytic activity">
    <reaction evidence="1 6">
        <text>Hydrolysis of terminal, non-reducing alpha-D-galactose residues in alpha-D-galactosides, including galactose oligosaccharides, galactomannans and galactolipids.</text>
        <dbReference type="EC" id="3.2.1.22"/>
    </reaction>
</comment>
<evidence type="ECO:0000313" key="8">
    <source>
        <dbReference type="EMBL" id="KAL0959823.1"/>
    </source>
</evidence>
<dbReference type="EMBL" id="JASNQZ010000002">
    <property type="protein sequence ID" value="KAL0959823.1"/>
    <property type="molecule type" value="Genomic_DNA"/>
</dbReference>
<keyword evidence="5 6" id="KW-0326">Glycosidase</keyword>
<evidence type="ECO:0000313" key="9">
    <source>
        <dbReference type="Proteomes" id="UP001556367"/>
    </source>
</evidence>
<evidence type="ECO:0000256" key="1">
    <source>
        <dbReference type="ARBA" id="ARBA00001255"/>
    </source>
</evidence>
<evidence type="ECO:0000256" key="3">
    <source>
        <dbReference type="ARBA" id="ARBA00012755"/>
    </source>
</evidence>
<dbReference type="InterPro" id="IPR013785">
    <property type="entry name" value="Aldolase_TIM"/>
</dbReference>
<keyword evidence="7" id="KW-0732">Signal</keyword>
<dbReference type="Proteomes" id="UP001556367">
    <property type="component" value="Unassembled WGS sequence"/>
</dbReference>
<dbReference type="InterPro" id="IPR002241">
    <property type="entry name" value="Glyco_hydro_27"/>
</dbReference>